<dbReference type="InterPro" id="IPR000719">
    <property type="entry name" value="Prot_kinase_dom"/>
</dbReference>
<dbReference type="SUPFAM" id="SSF52058">
    <property type="entry name" value="L domain-like"/>
    <property type="match status" value="1"/>
</dbReference>
<evidence type="ECO:0000256" key="3">
    <source>
        <dbReference type="ARBA" id="ARBA00022692"/>
    </source>
</evidence>
<feature type="signal peptide" evidence="12">
    <location>
        <begin position="1"/>
        <end position="27"/>
    </location>
</feature>
<evidence type="ECO:0000256" key="4">
    <source>
        <dbReference type="ARBA" id="ARBA00022729"/>
    </source>
</evidence>
<dbReference type="FunFam" id="3.80.10.10:FF:000155">
    <property type="entry name" value="Putative inactive leucine-rich repeat receptor-like protein kinase"/>
    <property type="match status" value="1"/>
</dbReference>
<evidence type="ECO:0000256" key="9">
    <source>
        <dbReference type="ARBA" id="ARBA00023180"/>
    </source>
</evidence>
<protein>
    <recommendedName>
        <fullName evidence="13">Protein kinase domain-containing protein</fullName>
    </recommendedName>
</protein>
<evidence type="ECO:0000256" key="8">
    <source>
        <dbReference type="ARBA" id="ARBA00023170"/>
    </source>
</evidence>
<dbReference type="EMBL" id="JAMQYH010000001">
    <property type="protein sequence ID" value="KAJ1702637.1"/>
    <property type="molecule type" value="Genomic_DNA"/>
</dbReference>
<evidence type="ECO:0000256" key="10">
    <source>
        <dbReference type="SAM" id="MobiDB-lite"/>
    </source>
</evidence>
<proteinExistence type="predicted"/>
<gene>
    <name evidence="14" type="ORF">LUZ63_002416</name>
</gene>
<evidence type="ECO:0000256" key="2">
    <source>
        <dbReference type="ARBA" id="ARBA00022614"/>
    </source>
</evidence>
<evidence type="ECO:0000256" key="12">
    <source>
        <dbReference type="SAM" id="SignalP"/>
    </source>
</evidence>
<dbReference type="PROSITE" id="PS50011">
    <property type="entry name" value="PROTEIN_KINASE_DOM"/>
    <property type="match status" value="1"/>
</dbReference>
<dbReference type="GO" id="GO:0016020">
    <property type="term" value="C:membrane"/>
    <property type="evidence" value="ECO:0007669"/>
    <property type="project" value="UniProtKB-SubCell"/>
</dbReference>
<evidence type="ECO:0000256" key="11">
    <source>
        <dbReference type="SAM" id="Phobius"/>
    </source>
</evidence>
<keyword evidence="8" id="KW-0675">Receptor</keyword>
<feature type="domain" description="Protein kinase" evidence="13">
    <location>
        <begin position="485"/>
        <end position="762"/>
    </location>
</feature>
<keyword evidence="2" id="KW-0433">Leucine-rich repeat</keyword>
<keyword evidence="9" id="KW-0325">Glycoprotein</keyword>
<dbReference type="InterPro" id="IPR011009">
    <property type="entry name" value="Kinase-like_dom_sf"/>
</dbReference>
<comment type="caution">
    <text evidence="14">The sequence shown here is derived from an EMBL/GenBank/DDBJ whole genome shotgun (WGS) entry which is preliminary data.</text>
</comment>
<dbReference type="Pfam" id="PF13855">
    <property type="entry name" value="LRR_8"/>
    <property type="match status" value="1"/>
</dbReference>
<evidence type="ECO:0000256" key="1">
    <source>
        <dbReference type="ARBA" id="ARBA00004479"/>
    </source>
</evidence>
<dbReference type="Proteomes" id="UP001151287">
    <property type="component" value="Unassembled WGS sequence"/>
</dbReference>
<evidence type="ECO:0000256" key="7">
    <source>
        <dbReference type="ARBA" id="ARBA00023136"/>
    </source>
</evidence>
<feature type="region of interest" description="Disordered" evidence="10">
    <location>
        <begin position="773"/>
        <end position="792"/>
    </location>
</feature>
<dbReference type="FunFam" id="1.10.510.10:FF:000431">
    <property type="entry name" value="Putative inactive leucine-rich repeat receptor-like protein kinase"/>
    <property type="match status" value="1"/>
</dbReference>
<evidence type="ECO:0000313" key="14">
    <source>
        <dbReference type="EMBL" id="KAJ1702637.1"/>
    </source>
</evidence>
<dbReference type="Gene3D" id="3.30.200.20">
    <property type="entry name" value="Phosphorylase Kinase, domain 1"/>
    <property type="match status" value="1"/>
</dbReference>
<dbReference type="GO" id="GO:0004672">
    <property type="term" value="F:protein kinase activity"/>
    <property type="evidence" value="ECO:0007669"/>
    <property type="project" value="InterPro"/>
</dbReference>
<dbReference type="Pfam" id="PF00560">
    <property type="entry name" value="LRR_1"/>
    <property type="match status" value="1"/>
</dbReference>
<evidence type="ECO:0000259" key="13">
    <source>
        <dbReference type="PROSITE" id="PS50011"/>
    </source>
</evidence>
<keyword evidence="6 11" id="KW-1133">Transmembrane helix</keyword>
<organism evidence="14 15">
    <name type="scientific">Rhynchospora breviuscula</name>
    <dbReference type="NCBI Taxonomy" id="2022672"/>
    <lineage>
        <taxon>Eukaryota</taxon>
        <taxon>Viridiplantae</taxon>
        <taxon>Streptophyta</taxon>
        <taxon>Embryophyta</taxon>
        <taxon>Tracheophyta</taxon>
        <taxon>Spermatophyta</taxon>
        <taxon>Magnoliopsida</taxon>
        <taxon>Liliopsida</taxon>
        <taxon>Poales</taxon>
        <taxon>Cyperaceae</taxon>
        <taxon>Cyperoideae</taxon>
        <taxon>Rhynchosporeae</taxon>
        <taxon>Rhynchospora</taxon>
    </lineage>
</organism>
<feature type="transmembrane region" description="Helical" evidence="11">
    <location>
        <begin position="398"/>
        <end position="421"/>
    </location>
</feature>
<feature type="chain" id="PRO_5040201087" description="Protein kinase domain-containing protein" evidence="12">
    <location>
        <begin position="28"/>
        <end position="792"/>
    </location>
</feature>
<keyword evidence="4 12" id="KW-0732">Signal</keyword>
<dbReference type="AlphaFoldDB" id="A0A9Q0CZQ5"/>
<comment type="subcellular location">
    <subcellularLocation>
        <location evidence="1">Membrane</location>
        <topology evidence="1">Single-pass type I membrane protein</topology>
    </subcellularLocation>
</comment>
<dbReference type="Gene3D" id="1.10.510.10">
    <property type="entry name" value="Transferase(Phosphotransferase) domain 1"/>
    <property type="match status" value="1"/>
</dbReference>
<dbReference type="FunFam" id="3.30.200.20:FF:000285">
    <property type="entry name" value="Putative inactive leucine-rich repeat receptor-like protein kinase"/>
    <property type="match status" value="1"/>
</dbReference>
<dbReference type="PROSITE" id="PS51450">
    <property type="entry name" value="LRR"/>
    <property type="match status" value="1"/>
</dbReference>
<dbReference type="Pfam" id="PF07714">
    <property type="entry name" value="PK_Tyr_Ser-Thr"/>
    <property type="match status" value="1"/>
</dbReference>
<dbReference type="GO" id="GO:0005524">
    <property type="term" value="F:ATP binding"/>
    <property type="evidence" value="ECO:0007669"/>
    <property type="project" value="InterPro"/>
</dbReference>
<evidence type="ECO:0000256" key="5">
    <source>
        <dbReference type="ARBA" id="ARBA00022737"/>
    </source>
</evidence>
<accession>A0A9Q0CZQ5</accession>
<dbReference type="OrthoDB" id="676979at2759"/>
<keyword evidence="3 11" id="KW-0812">Transmembrane</keyword>
<evidence type="ECO:0000313" key="15">
    <source>
        <dbReference type="Proteomes" id="UP001151287"/>
    </source>
</evidence>
<feature type="compositionally biased region" description="Low complexity" evidence="10">
    <location>
        <begin position="774"/>
        <end position="786"/>
    </location>
</feature>
<dbReference type="InterPro" id="IPR001245">
    <property type="entry name" value="Ser-Thr/Tyr_kinase_cat_dom"/>
</dbReference>
<reference evidence="14" key="1">
    <citation type="journal article" date="2022" name="Cell">
        <title>Repeat-based holocentromeres influence genome architecture and karyotype evolution.</title>
        <authorList>
            <person name="Hofstatter P.G."/>
            <person name="Thangavel G."/>
            <person name="Lux T."/>
            <person name="Neumann P."/>
            <person name="Vondrak T."/>
            <person name="Novak P."/>
            <person name="Zhang M."/>
            <person name="Costa L."/>
            <person name="Castellani M."/>
            <person name="Scott A."/>
            <person name="Toegelov H."/>
            <person name="Fuchs J."/>
            <person name="Mata-Sucre Y."/>
            <person name="Dias Y."/>
            <person name="Vanzela A.L.L."/>
            <person name="Huettel B."/>
            <person name="Almeida C.C.S."/>
            <person name="Simkova H."/>
            <person name="Souza G."/>
            <person name="Pedrosa-Harand A."/>
            <person name="Macas J."/>
            <person name="Mayer K.F.X."/>
            <person name="Houben A."/>
            <person name="Marques A."/>
        </authorList>
    </citation>
    <scope>NUCLEOTIDE SEQUENCE</scope>
    <source>
        <strain evidence="14">RhyBre1mFocal</strain>
    </source>
</reference>
<keyword evidence="15" id="KW-1185">Reference proteome</keyword>
<dbReference type="InterPro" id="IPR001611">
    <property type="entry name" value="Leu-rich_rpt"/>
</dbReference>
<keyword evidence="7 11" id="KW-0472">Membrane</keyword>
<dbReference type="PANTHER" id="PTHR48006">
    <property type="entry name" value="LEUCINE-RICH REPEAT-CONTAINING PROTEIN DDB_G0281931-RELATED"/>
    <property type="match status" value="1"/>
</dbReference>
<dbReference type="PANTHER" id="PTHR48006:SF84">
    <property type="entry name" value="REPEAT TRANSMEMBRANE PROTEIN KINASE, PUTATIVE, EXPRESSED-RELATED"/>
    <property type="match status" value="1"/>
</dbReference>
<sequence length="792" mass="86873">MAALSYHLYYQLTFLSTFLFLIPHTTQLQSSQSWSLLRIQHLLNYPSVLSQWHDYTDFCYGAAENASASVVCYQDSVTQLHIIGNEGTPPLPKTFSMESFFTTLTRLPDLKVLTLTSLGLWGPLPTKISRLSNLEIVNISSNYFFGAIPHEISRLSNLQTLILDYNMFSGQVPDWLTKLPLLAVLSLRNNTLDGNIPDSIGSLSSLRSLTLSSNNLSGDVPDLTGLKNLQILDLENNSLGPNFPKLERRIITVVLKGNKFTGGLPSDLGSFYLLEHLDLSSNRFVGPFSPLLLSLPSIKYLSIRGNRFTGTLVRNMSCNEELGFVDLSENLLSGNLPACLDLSSQHSKAVLYSGNCLGSTNNSSDKQNPLVFCQNQALAVGIVPPQKEGNTEKKKASVAVAIIGGVVLGVLLGAILVFFAVRKKNDRKASNKAPRRLVEHVSSAYPSKLLTDARYISQTAKLGALGIPQYKSFSLVDLEAATNNFEKSNLIGEGSYGQMYRGRLSNGTSVIIRCIKVKKGQSTQNFNRHIETISKLRHRHLVSALGHSIEYNLEDSTVSQLFLIFEYVPNGNLRNKISHGVDGQNLSWTQRISAAIGVAKGIQFLHGGIIPGLFANNLKITNVLLDQNLGAKICSYNLALLSENTKLEIEAEGLSLGLLKEFSEREMHGGEIDIYDFGVILLEIVSGKPITSHHEVLIMKSLLQSAIASDCAASRKAIADPDACKTCSDESLRTVMEICLRCLSKDPPQRPSIEDVLWNLQFAAQVQEGWHADSFSSEGSPVSPSQPCRPTN</sequence>
<name>A0A9Q0CZQ5_9POAL</name>
<evidence type="ECO:0000256" key="6">
    <source>
        <dbReference type="ARBA" id="ARBA00022989"/>
    </source>
</evidence>
<keyword evidence="5" id="KW-0677">Repeat</keyword>
<dbReference type="SUPFAM" id="SSF56112">
    <property type="entry name" value="Protein kinase-like (PK-like)"/>
    <property type="match status" value="1"/>
</dbReference>
<dbReference type="InterPro" id="IPR032675">
    <property type="entry name" value="LRR_dom_sf"/>
</dbReference>
<dbReference type="InterPro" id="IPR051824">
    <property type="entry name" value="LRR_Rcpt-Like_S/T_Kinase"/>
</dbReference>
<dbReference type="Gene3D" id="3.80.10.10">
    <property type="entry name" value="Ribonuclease Inhibitor"/>
    <property type="match status" value="2"/>
</dbReference>